<proteinExistence type="predicted"/>
<evidence type="ECO:0008006" key="2">
    <source>
        <dbReference type="Google" id="ProtNLM"/>
    </source>
</evidence>
<evidence type="ECO:0000313" key="1">
    <source>
        <dbReference type="EMBL" id="VAX09826.1"/>
    </source>
</evidence>
<dbReference type="AlphaFoldDB" id="A0A3B1AUW0"/>
<organism evidence="1">
    <name type="scientific">hydrothermal vent metagenome</name>
    <dbReference type="NCBI Taxonomy" id="652676"/>
    <lineage>
        <taxon>unclassified sequences</taxon>
        <taxon>metagenomes</taxon>
        <taxon>ecological metagenomes</taxon>
    </lineage>
</organism>
<dbReference type="InterPro" id="IPR018588">
    <property type="entry name" value="Dihaem_cytochrome-c"/>
</dbReference>
<gene>
    <name evidence="1" type="ORF">MNBD_GAMMA26-1230</name>
</gene>
<accession>A0A3B1AUW0</accession>
<protein>
    <recommendedName>
        <fullName evidence="2">Diheme cytochrome c</fullName>
    </recommendedName>
</protein>
<sequence length="192" mass="21224">MNSKLHKAFGAALVMATVSMYGVALADDEHGGGLLERWFGTSKSKPGVAQVNNPQYLEECGSCHFPYQPGLLPARSWVKLMAGLEDHFGENAELPSEDADLLRDYLVKNAADQSDHKRSRKIMKSLHPGAIPLRISLTPYFIHEHDELPRKMVQDNPSVGSFSNCNACHTKAAKGSFEENEINIPGFGQWED</sequence>
<name>A0A3B1AUW0_9ZZZZ</name>
<dbReference type="EMBL" id="UOFX01000056">
    <property type="protein sequence ID" value="VAX09826.1"/>
    <property type="molecule type" value="Genomic_DNA"/>
</dbReference>
<dbReference type="Pfam" id="PF09626">
    <property type="entry name" value="DHC"/>
    <property type="match status" value="1"/>
</dbReference>
<reference evidence="1" key="1">
    <citation type="submission" date="2018-06" db="EMBL/GenBank/DDBJ databases">
        <authorList>
            <person name="Zhirakovskaya E."/>
        </authorList>
    </citation>
    <scope>NUCLEOTIDE SEQUENCE</scope>
</reference>